<dbReference type="Gene3D" id="1.10.10.60">
    <property type="entry name" value="Homeodomain-like"/>
    <property type="match status" value="2"/>
</dbReference>
<keyword evidence="5" id="KW-0804">Transcription</keyword>
<feature type="region of interest" description="Disordered" evidence="7">
    <location>
        <begin position="160"/>
        <end position="179"/>
    </location>
</feature>
<evidence type="ECO:0000256" key="4">
    <source>
        <dbReference type="ARBA" id="ARBA00023125"/>
    </source>
</evidence>
<protein>
    <submittedName>
        <fullName evidence="10">Uncharacterized protein</fullName>
    </submittedName>
</protein>
<dbReference type="Pfam" id="PF00249">
    <property type="entry name" value="Myb_DNA-binding"/>
    <property type="match status" value="2"/>
</dbReference>
<evidence type="ECO:0000313" key="10">
    <source>
        <dbReference type="EnsemblPlants" id="Kaladp0039s0505.1.v1.1"/>
    </source>
</evidence>
<keyword evidence="4" id="KW-0238">DNA-binding</keyword>
<dbReference type="InterPro" id="IPR044676">
    <property type="entry name" value="EOBI/EOBII-like_plant"/>
</dbReference>
<keyword evidence="6" id="KW-0539">Nucleus</keyword>
<evidence type="ECO:0000259" key="9">
    <source>
        <dbReference type="PROSITE" id="PS51294"/>
    </source>
</evidence>
<dbReference type="PANTHER" id="PTHR45675">
    <property type="entry name" value="MYB TRANSCRIPTION FACTOR-RELATED-RELATED"/>
    <property type="match status" value="1"/>
</dbReference>
<dbReference type="InterPro" id="IPR009057">
    <property type="entry name" value="Homeodomain-like_sf"/>
</dbReference>
<dbReference type="SUPFAM" id="SSF46689">
    <property type="entry name" value="Homeodomain-like"/>
    <property type="match status" value="1"/>
</dbReference>
<evidence type="ECO:0000259" key="8">
    <source>
        <dbReference type="PROSITE" id="PS50090"/>
    </source>
</evidence>
<dbReference type="PANTHER" id="PTHR45675:SF30">
    <property type="entry name" value="TRANSCRIPTION FACTOR MYB62"/>
    <property type="match status" value="1"/>
</dbReference>
<dbReference type="Gramene" id="Kaladp0039s0505.1.v1.1">
    <property type="protein sequence ID" value="Kaladp0039s0505.1.v1.1"/>
    <property type="gene ID" value="Kaladp0039s0505.v1.1"/>
</dbReference>
<feature type="domain" description="HTH myb-type" evidence="9">
    <location>
        <begin position="14"/>
        <end position="70"/>
    </location>
</feature>
<dbReference type="InterPro" id="IPR001005">
    <property type="entry name" value="SANT/Myb"/>
</dbReference>
<dbReference type="SMART" id="SM00717">
    <property type="entry name" value="SANT"/>
    <property type="match status" value="2"/>
</dbReference>
<keyword evidence="11" id="KW-1185">Reference proteome</keyword>
<dbReference type="GO" id="GO:0003700">
    <property type="term" value="F:DNA-binding transcription factor activity"/>
    <property type="evidence" value="ECO:0007669"/>
    <property type="project" value="InterPro"/>
</dbReference>
<dbReference type="AlphaFoldDB" id="A0A7N0TLJ3"/>
<keyword evidence="2" id="KW-0677">Repeat</keyword>
<feature type="domain" description="Myb-like" evidence="8">
    <location>
        <begin position="14"/>
        <end position="66"/>
    </location>
</feature>
<reference evidence="10" key="1">
    <citation type="submission" date="2021-01" db="UniProtKB">
        <authorList>
            <consortium name="EnsemblPlants"/>
        </authorList>
    </citation>
    <scope>IDENTIFICATION</scope>
</reference>
<comment type="subcellular location">
    <subcellularLocation>
        <location evidence="1">Nucleus</location>
    </subcellularLocation>
</comment>
<evidence type="ECO:0000256" key="2">
    <source>
        <dbReference type="ARBA" id="ARBA00022737"/>
    </source>
</evidence>
<evidence type="ECO:0000256" key="6">
    <source>
        <dbReference type="ARBA" id="ARBA00023242"/>
    </source>
</evidence>
<organism evidence="10 11">
    <name type="scientific">Kalanchoe fedtschenkoi</name>
    <name type="common">Lavender scallops</name>
    <name type="synonym">South American air plant</name>
    <dbReference type="NCBI Taxonomy" id="63787"/>
    <lineage>
        <taxon>Eukaryota</taxon>
        <taxon>Viridiplantae</taxon>
        <taxon>Streptophyta</taxon>
        <taxon>Embryophyta</taxon>
        <taxon>Tracheophyta</taxon>
        <taxon>Spermatophyta</taxon>
        <taxon>Magnoliopsida</taxon>
        <taxon>eudicotyledons</taxon>
        <taxon>Gunneridae</taxon>
        <taxon>Pentapetalae</taxon>
        <taxon>Saxifragales</taxon>
        <taxon>Crassulaceae</taxon>
        <taxon>Kalanchoe</taxon>
    </lineage>
</organism>
<feature type="domain" description="HTH myb-type" evidence="9">
    <location>
        <begin position="71"/>
        <end position="122"/>
    </location>
</feature>
<dbReference type="PROSITE" id="PS51294">
    <property type="entry name" value="HTH_MYB"/>
    <property type="match status" value="2"/>
</dbReference>
<evidence type="ECO:0000256" key="7">
    <source>
        <dbReference type="SAM" id="MobiDB-lite"/>
    </source>
</evidence>
<feature type="domain" description="Myb-like" evidence="8">
    <location>
        <begin position="67"/>
        <end position="118"/>
    </location>
</feature>
<name>A0A7N0TLJ3_KALFE</name>
<dbReference type="EnsemblPlants" id="Kaladp0039s0505.1.v1.1">
    <property type="protein sequence ID" value="Kaladp0039s0505.1.v1.1"/>
    <property type="gene ID" value="Kaladp0039s0505.v1.1"/>
</dbReference>
<evidence type="ECO:0000256" key="1">
    <source>
        <dbReference type="ARBA" id="ARBA00004123"/>
    </source>
</evidence>
<dbReference type="FunFam" id="1.10.10.60:FF:000011">
    <property type="entry name" value="Myb transcription factor"/>
    <property type="match status" value="1"/>
</dbReference>
<dbReference type="GO" id="GO:0043565">
    <property type="term" value="F:sequence-specific DNA binding"/>
    <property type="evidence" value="ECO:0007669"/>
    <property type="project" value="InterPro"/>
</dbReference>
<evidence type="ECO:0000313" key="11">
    <source>
        <dbReference type="Proteomes" id="UP000594263"/>
    </source>
</evidence>
<evidence type="ECO:0000256" key="3">
    <source>
        <dbReference type="ARBA" id="ARBA00023015"/>
    </source>
</evidence>
<dbReference type="CDD" id="cd00167">
    <property type="entry name" value="SANT"/>
    <property type="match status" value="2"/>
</dbReference>
<dbReference type="Proteomes" id="UP000594263">
    <property type="component" value="Unplaced"/>
</dbReference>
<sequence>MSARNCGADEPVQQSELRRGSWTVEEDTMLIHHITAHGEGNWNSLARSSGLKRTGKSCRLRWLNYLKPDIKRGNLTPQEKSTIFQLHSKWGNSRWSKIAQQLPGRTDNEIKNYWRTRMQNQARQLKRVQSDRFLESVRGFWVPTTTLDVKGDADYSSLVSNSSSQQQLKNRHHHPLSCSSPSSFVFPREADDSMGFLELKTVVDSPSANTTAGAYKYPEFYHSLEDLSFATTMSAAAAADDDCGLLQAARDDWMADDETTDTAWNTDELWQFS</sequence>
<dbReference type="InterPro" id="IPR017930">
    <property type="entry name" value="Myb_dom"/>
</dbReference>
<dbReference type="PROSITE" id="PS50090">
    <property type="entry name" value="MYB_LIKE"/>
    <property type="match status" value="2"/>
</dbReference>
<dbReference type="GO" id="GO:0005634">
    <property type="term" value="C:nucleus"/>
    <property type="evidence" value="ECO:0007669"/>
    <property type="project" value="UniProtKB-SubCell"/>
</dbReference>
<proteinExistence type="predicted"/>
<accession>A0A7N0TLJ3</accession>
<keyword evidence="3" id="KW-0805">Transcription regulation</keyword>
<evidence type="ECO:0000256" key="5">
    <source>
        <dbReference type="ARBA" id="ARBA00023163"/>
    </source>
</evidence>